<evidence type="ECO:0000313" key="12">
    <source>
        <dbReference type="EMBL" id="RMC34915.1"/>
    </source>
</evidence>
<dbReference type="Proteomes" id="UP000273516">
    <property type="component" value="Unassembled WGS sequence"/>
</dbReference>
<dbReference type="InterPro" id="IPR036010">
    <property type="entry name" value="2Fe-2S_ferredoxin-like_sf"/>
</dbReference>
<evidence type="ECO:0000256" key="6">
    <source>
        <dbReference type="ARBA" id="ARBA00023002"/>
    </source>
</evidence>
<accession>A0A3M0MC85</accession>
<keyword evidence="8" id="KW-0411">Iron-sulfur</keyword>
<keyword evidence="5" id="KW-0274">FAD</keyword>
<dbReference type="GO" id="GO:0051537">
    <property type="term" value="F:2 iron, 2 sulfur cluster binding"/>
    <property type="evidence" value="ECO:0007669"/>
    <property type="project" value="UniProtKB-KW"/>
</dbReference>
<reference evidence="12 13" key="1">
    <citation type="submission" date="2018-07" db="EMBL/GenBank/DDBJ databases">
        <authorList>
            <person name="Zhang Y."/>
            <person name="Wang L."/>
            <person name="Ma S."/>
        </authorList>
    </citation>
    <scope>NUCLEOTIDE SEQUENCE [LARGE SCALE GENOMIC DNA]</scope>
    <source>
        <strain evidence="12 13">4-2</strain>
    </source>
</reference>
<dbReference type="AlphaFoldDB" id="A0A3M0MC85"/>
<dbReference type="InterPro" id="IPR008333">
    <property type="entry name" value="Cbr1-like_FAD-bd_dom"/>
</dbReference>
<gene>
    <name evidence="12" type="ORF">C9E81_12555</name>
</gene>
<dbReference type="RefSeq" id="WP_122112692.1">
    <property type="nucleotide sequence ID" value="NZ_QOKZ01000004.1"/>
</dbReference>
<evidence type="ECO:0000256" key="7">
    <source>
        <dbReference type="ARBA" id="ARBA00023004"/>
    </source>
</evidence>
<dbReference type="InterPro" id="IPR017927">
    <property type="entry name" value="FAD-bd_FR_type"/>
</dbReference>
<protein>
    <submittedName>
        <fullName evidence="12">Hybrid-cluster NAD(P)-dependent oxidoreductase</fullName>
    </submittedName>
</protein>
<evidence type="ECO:0000256" key="8">
    <source>
        <dbReference type="ARBA" id="ARBA00023014"/>
    </source>
</evidence>
<evidence type="ECO:0000256" key="2">
    <source>
        <dbReference type="ARBA" id="ARBA00022630"/>
    </source>
</evidence>
<dbReference type="OrthoDB" id="9796486at2"/>
<dbReference type="Gene3D" id="3.10.20.30">
    <property type="match status" value="1"/>
</dbReference>
<dbReference type="InterPro" id="IPR039261">
    <property type="entry name" value="FNR_nucleotide-bd"/>
</dbReference>
<evidence type="ECO:0000256" key="9">
    <source>
        <dbReference type="ARBA" id="ARBA00061434"/>
    </source>
</evidence>
<keyword evidence="4" id="KW-0479">Metal-binding</keyword>
<keyword evidence="13" id="KW-1185">Reference proteome</keyword>
<dbReference type="InterPro" id="IPR050415">
    <property type="entry name" value="MRET"/>
</dbReference>
<dbReference type="Gene3D" id="2.40.30.10">
    <property type="entry name" value="Translation factors"/>
    <property type="match status" value="1"/>
</dbReference>
<comment type="caution">
    <text evidence="12">The sequence shown here is derived from an EMBL/GenBank/DDBJ whole genome shotgun (WGS) entry which is preliminary data.</text>
</comment>
<dbReference type="PRINTS" id="PR00410">
    <property type="entry name" value="PHEHYDRXLASE"/>
</dbReference>
<evidence type="ECO:0000256" key="3">
    <source>
        <dbReference type="ARBA" id="ARBA00022714"/>
    </source>
</evidence>
<name>A0A3M0MC85_9RHOB</name>
<organism evidence="12 13">
    <name type="scientific">Paracoccus alkanivorans</name>
    <dbReference type="NCBI Taxonomy" id="2116655"/>
    <lineage>
        <taxon>Bacteria</taxon>
        <taxon>Pseudomonadati</taxon>
        <taxon>Pseudomonadota</taxon>
        <taxon>Alphaproteobacteria</taxon>
        <taxon>Rhodobacterales</taxon>
        <taxon>Paracoccaceae</taxon>
        <taxon>Paracoccus</taxon>
    </lineage>
</organism>
<dbReference type="Pfam" id="PF00175">
    <property type="entry name" value="NAD_binding_1"/>
    <property type="match status" value="1"/>
</dbReference>
<comment type="similarity">
    <text evidence="9">In the N-terminal section; belongs to the FAD-binding oxidoreductase type 6 family.</text>
</comment>
<dbReference type="InterPro" id="IPR017938">
    <property type="entry name" value="Riboflavin_synthase-like_b-brl"/>
</dbReference>
<feature type="domain" description="FAD-binding FR-type" evidence="11">
    <location>
        <begin position="8"/>
        <end position="108"/>
    </location>
</feature>
<keyword evidence="6" id="KW-0560">Oxidoreductase</keyword>
<dbReference type="PANTHER" id="PTHR47354">
    <property type="entry name" value="NADH OXIDOREDUCTASE HCR"/>
    <property type="match status" value="1"/>
</dbReference>
<evidence type="ECO:0000313" key="13">
    <source>
        <dbReference type="Proteomes" id="UP000273516"/>
    </source>
</evidence>
<dbReference type="SUPFAM" id="SSF52343">
    <property type="entry name" value="Ferredoxin reductase-like, C-terminal NADP-linked domain"/>
    <property type="match status" value="1"/>
</dbReference>
<evidence type="ECO:0000259" key="10">
    <source>
        <dbReference type="PROSITE" id="PS51085"/>
    </source>
</evidence>
<dbReference type="InterPro" id="IPR001041">
    <property type="entry name" value="2Fe-2S_ferredoxin-type"/>
</dbReference>
<dbReference type="PROSITE" id="PS00197">
    <property type="entry name" value="2FE2S_FER_1"/>
    <property type="match status" value="1"/>
</dbReference>
<keyword evidence="2" id="KW-0285">Flavoprotein</keyword>
<dbReference type="GO" id="GO:0016491">
    <property type="term" value="F:oxidoreductase activity"/>
    <property type="evidence" value="ECO:0007669"/>
    <property type="project" value="UniProtKB-KW"/>
</dbReference>
<dbReference type="SUPFAM" id="SSF54292">
    <property type="entry name" value="2Fe-2S ferredoxin-like"/>
    <property type="match status" value="1"/>
</dbReference>
<proteinExistence type="inferred from homology"/>
<dbReference type="Pfam" id="PF00111">
    <property type="entry name" value="Fer2"/>
    <property type="match status" value="1"/>
</dbReference>
<evidence type="ECO:0000259" key="11">
    <source>
        <dbReference type="PROSITE" id="PS51384"/>
    </source>
</evidence>
<keyword evidence="7" id="KW-0408">Iron</keyword>
<dbReference type="EMBL" id="QOKZ01000004">
    <property type="protein sequence ID" value="RMC34915.1"/>
    <property type="molecule type" value="Genomic_DNA"/>
</dbReference>
<dbReference type="InterPro" id="IPR001433">
    <property type="entry name" value="OxRdtase_FAD/NAD-bd"/>
</dbReference>
<feature type="domain" description="2Fe-2S ferredoxin-type" evidence="10">
    <location>
        <begin position="261"/>
        <end position="344"/>
    </location>
</feature>
<dbReference type="InterPro" id="IPR006058">
    <property type="entry name" value="2Fe2S_fd_BS"/>
</dbReference>
<sequence length="344" mass="36772">MNIQAVPTGLLLLSCISVHDETPTIKTFRLRAKSGPLSFVPGQALVLKVPAPNGPLWRSFTISGGDSGDLHLTIKAQARGGATRWLHDNLRRGDTLEARPPRGSFTLALRHNGKLAFVSGGSGATPMMAMLRHLAATEPKVDVAWFHAARAPEETLFASGLTELQRRMPRLSVAMTVTQPSPGWFGYRGRIRRALLAAALPDFGRREVFCCGPAGFMQEARLIHAAEGGDKTQFHTESFGADAPVIIPPTPERAGTDGPAHRLKVNGRDLQIRPAETVLQASLRQGVVIPCGCGEGMCGTCMVRLVSGDVDARPNGGLTAEEAEQGYILACSSRAVSNVEISLE</sequence>
<keyword evidence="3" id="KW-0001">2Fe-2S</keyword>
<dbReference type="CDD" id="cd00207">
    <property type="entry name" value="fer2"/>
    <property type="match status" value="1"/>
</dbReference>
<dbReference type="PROSITE" id="PS51384">
    <property type="entry name" value="FAD_FR"/>
    <property type="match status" value="1"/>
</dbReference>
<dbReference type="Gene3D" id="3.40.50.80">
    <property type="entry name" value="Nucleotide-binding domain of ferredoxin-NADP reductase (FNR) module"/>
    <property type="match status" value="1"/>
</dbReference>
<dbReference type="InterPro" id="IPR012675">
    <property type="entry name" value="Beta-grasp_dom_sf"/>
</dbReference>
<dbReference type="GO" id="GO:0046872">
    <property type="term" value="F:metal ion binding"/>
    <property type="evidence" value="ECO:0007669"/>
    <property type="project" value="UniProtKB-KW"/>
</dbReference>
<dbReference type="CDD" id="cd06215">
    <property type="entry name" value="FNR_iron_sulfur_binding_1"/>
    <property type="match status" value="1"/>
</dbReference>
<dbReference type="SUPFAM" id="SSF63380">
    <property type="entry name" value="Riboflavin synthase domain-like"/>
    <property type="match status" value="1"/>
</dbReference>
<comment type="cofactor">
    <cofactor evidence="1">
        <name>FAD</name>
        <dbReference type="ChEBI" id="CHEBI:57692"/>
    </cofactor>
</comment>
<dbReference type="PROSITE" id="PS51085">
    <property type="entry name" value="2FE2S_FER_2"/>
    <property type="match status" value="1"/>
</dbReference>
<dbReference type="Pfam" id="PF00970">
    <property type="entry name" value="FAD_binding_6"/>
    <property type="match status" value="1"/>
</dbReference>
<evidence type="ECO:0000256" key="1">
    <source>
        <dbReference type="ARBA" id="ARBA00001974"/>
    </source>
</evidence>
<evidence type="ECO:0000256" key="5">
    <source>
        <dbReference type="ARBA" id="ARBA00022827"/>
    </source>
</evidence>
<evidence type="ECO:0000256" key="4">
    <source>
        <dbReference type="ARBA" id="ARBA00022723"/>
    </source>
</evidence>
<dbReference type="PANTHER" id="PTHR47354:SF6">
    <property type="entry name" value="NADH OXIDOREDUCTASE HCR"/>
    <property type="match status" value="1"/>
</dbReference>